<dbReference type="InterPro" id="IPR007244">
    <property type="entry name" value="Naa35_N"/>
</dbReference>
<accession>A0A1B9FUM3</accession>
<dbReference type="PANTHER" id="PTHR21373:SF0">
    <property type="entry name" value="N-ALPHA-ACETYLTRANSFERASE 35, NATC AUXILIARY SUBUNIT"/>
    <property type="match status" value="1"/>
</dbReference>
<dbReference type="InterPro" id="IPR057983">
    <property type="entry name" value="NAA35-like_N"/>
</dbReference>
<dbReference type="OrthoDB" id="269405at2759"/>
<sequence>MVKPPELYMLDAMNAIQMMDSKMDTGATDIETPWSTLVYDPGAHLSAQDICWTMDMMMALEVAWYRGATLCQSVYTALHYHNPHHLAGPSNHPIDEQHSYLIYLVLRAYVLLYCKSIDLAYAEFAKGHVRDGEDCWLDHYGVAVRMSDPVDDVVSLANDALGWLESEECTLSDQWREQITKRMVFRRNWVQYLASTSELSTLRQPFLRIMRIASSGISVVTQSSDAAKAAFDHAIPSYLRQNMPLPDFQQPNRVASWNDFKAMIDDLIKVAELVVRKDSWDSWQTRFDLACNQVIDGHYGNDEAVKSVVYHESGSSSAALQTYDEITRSEDLAVKRQMAAWKDLISSRRHIYRIDPAKCGLSHFSRHHGESEQRWEDTYANIRTCRRLHES</sequence>
<evidence type="ECO:0000313" key="2">
    <source>
        <dbReference type="EMBL" id="OCF22471.1"/>
    </source>
</evidence>
<dbReference type="EMBL" id="KI894025">
    <property type="protein sequence ID" value="OCF22471.1"/>
    <property type="molecule type" value="Genomic_DNA"/>
</dbReference>
<reference evidence="2" key="1">
    <citation type="submission" date="2013-07" db="EMBL/GenBank/DDBJ databases">
        <title>The Genome Sequence of Cryptococcus bestiolae CBS10118.</title>
        <authorList>
            <consortium name="The Broad Institute Genome Sequencing Platform"/>
            <person name="Cuomo C."/>
            <person name="Litvintseva A."/>
            <person name="Chen Y."/>
            <person name="Heitman J."/>
            <person name="Sun S."/>
            <person name="Springer D."/>
            <person name="Dromer F."/>
            <person name="Young S.K."/>
            <person name="Zeng Q."/>
            <person name="Gargeya S."/>
            <person name="Fitzgerald M."/>
            <person name="Abouelleil A."/>
            <person name="Alvarado L."/>
            <person name="Berlin A.M."/>
            <person name="Chapman S.B."/>
            <person name="Dewar J."/>
            <person name="Goldberg J."/>
            <person name="Griggs A."/>
            <person name="Gujja S."/>
            <person name="Hansen M."/>
            <person name="Howarth C."/>
            <person name="Imamovic A."/>
            <person name="Larimer J."/>
            <person name="McCowan C."/>
            <person name="Murphy C."/>
            <person name="Pearson M."/>
            <person name="Priest M."/>
            <person name="Roberts A."/>
            <person name="Saif S."/>
            <person name="Shea T."/>
            <person name="Sykes S."/>
            <person name="Wortman J."/>
            <person name="Nusbaum C."/>
            <person name="Birren B."/>
        </authorList>
    </citation>
    <scope>NUCLEOTIDE SEQUENCE [LARGE SCALE GENOMIC DNA]</scope>
    <source>
        <strain evidence="2">CBS 10118</strain>
    </source>
</reference>
<organism evidence="2">
    <name type="scientific">Kwoniella bestiolae CBS 10118</name>
    <dbReference type="NCBI Taxonomy" id="1296100"/>
    <lineage>
        <taxon>Eukaryota</taxon>
        <taxon>Fungi</taxon>
        <taxon>Dikarya</taxon>
        <taxon>Basidiomycota</taxon>
        <taxon>Agaricomycotina</taxon>
        <taxon>Tremellomycetes</taxon>
        <taxon>Tremellales</taxon>
        <taxon>Cryptococcaceae</taxon>
        <taxon>Kwoniella</taxon>
    </lineage>
</organism>
<dbReference type="STRING" id="1296100.A0A1B9FUM3"/>
<dbReference type="VEuPathDB" id="FungiDB:I302_08120"/>
<dbReference type="AlphaFoldDB" id="A0A1B9FUM3"/>
<reference evidence="2" key="2">
    <citation type="submission" date="2014-01" db="EMBL/GenBank/DDBJ databases">
        <title>Evolution of pathogenesis and genome organization in the Tremellales.</title>
        <authorList>
            <person name="Cuomo C."/>
            <person name="Litvintseva A."/>
            <person name="Heitman J."/>
            <person name="Chen Y."/>
            <person name="Sun S."/>
            <person name="Springer D."/>
            <person name="Dromer F."/>
            <person name="Young S."/>
            <person name="Zeng Q."/>
            <person name="Chapman S."/>
            <person name="Gujja S."/>
            <person name="Saif S."/>
            <person name="Birren B."/>
        </authorList>
    </citation>
    <scope>NUCLEOTIDE SEQUENCE</scope>
    <source>
        <strain evidence="2">CBS 10118</strain>
    </source>
</reference>
<dbReference type="PANTHER" id="PTHR21373">
    <property type="entry name" value="GLUCOSE REPRESSIBLE PROTEIN MAK10"/>
    <property type="match status" value="1"/>
</dbReference>
<dbReference type="GO" id="GO:0031417">
    <property type="term" value="C:NatC complex"/>
    <property type="evidence" value="ECO:0007669"/>
    <property type="project" value="InterPro"/>
</dbReference>
<evidence type="ECO:0000259" key="1">
    <source>
        <dbReference type="Pfam" id="PF04112"/>
    </source>
</evidence>
<protein>
    <recommendedName>
        <fullName evidence="1">NAA35-like N-terminal domain-containing protein</fullName>
    </recommendedName>
</protein>
<proteinExistence type="predicted"/>
<gene>
    <name evidence="2" type="ORF">I302_08120</name>
</gene>
<name>A0A1B9FUM3_9TREE</name>
<dbReference type="Pfam" id="PF04112">
    <property type="entry name" value="Mak10"/>
    <property type="match status" value="1"/>
</dbReference>
<feature type="domain" description="NAA35-like N-terminal" evidence="1">
    <location>
        <begin position="1"/>
        <end position="152"/>
    </location>
</feature>